<name>A0AA35ZCH3_LACSI</name>
<dbReference type="Proteomes" id="UP001177003">
    <property type="component" value="Chromosome 6"/>
</dbReference>
<organism evidence="1 2">
    <name type="scientific">Lactuca saligna</name>
    <name type="common">Willowleaf lettuce</name>
    <dbReference type="NCBI Taxonomy" id="75948"/>
    <lineage>
        <taxon>Eukaryota</taxon>
        <taxon>Viridiplantae</taxon>
        <taxon>Streptophyta</taxon>
        <taxon>Embryophyta</taxon>
        <taxon>Tracheophyta</taxon>
        <taxon>Spermatophyta</taxon>
        <taxon>Magnoliopsida</taxon>
        <taxon>eudicotyledons</taxon>
        <taxon>Gunneridae</taxon>
        <taxon>Pentapetalae</taxon>
        <taxon>asterids</taxon>
        <taxon>campanulids</taxon>
        <taxon>Asterales</taxon>
        <taxon>Asteraceae</taxon>
        <taxon>Cichorioideae</taxon>
        <taxon>Cichorieae</taxon>
        <taxon>Lactucinae</taxon>
        <taxon>Lactuca</taxon>
    </lineage>
</organism>
<reference evidence="1" key="1">
    <citation type="submission" date="2023-04" db="EMBL/GenBank/DDBJ databases">
        <authorList>
            <person name="Vijverberg K."/>
            <person name="Xiong W."/>
            <person name="Schranz E."/>
        </authorList>
    </citation>
    <scope>NUCLEOTIDE SEQUENCE</scope>
</reference>
<evidence type="ECO:0000313" key="1">
    <source>
        <dbReference type="EMBL" id="CAI9289609.1"/>
    </source>
</evidence>
<dbReference type="AlphaFoldDB" id="A0AA35ZCH3"/>
<gene>
    <name evidence="1" type="ORF">LSALG_LOCUS28839</name>
</gene>
<keyword evidence="2" id="KW-1185">Reference proteome</keyword>
<dbReference type="EMBL" id="OX465082">
    <property type="protein sequence ID" value="CAI9289609.1"/>
    <property type="molecule type" value="Genomic_DNA"/>
</dbReference>
<accession>A0AA35ZCH3</accession>
<proteinExistence type="predicted"/>
<sequence>MFASLPRFSKPEIPTLMNRSLPTEVDRFVSPPNSYSNVVTSALKDKLGFDKVDDIIHITSWDFIVEISKHACLVKARDFLTLPNLWMLCFDEGFEDFDIRYVSDFWAMLGFRHKEACRNFLASDVMDHWMVEKRP</sequence>
<evidence type="ECO:0000313" key="2">
    <source>
        <dbReference type="Proteomes" id="UP001177003"/>
    </source>
</evidence>
<protein>
    <submittedName>
        <fullName evidence="1">Uncharacterized protein</fullName>
    </submittedName>
</protein>